<evidence type="ECO:0008006" key="4">
    <source>
        <dbReference type="Google" id="ProtNLM"/>
    </source>
</evidence>
<keyword evidence="1" id="KW-1133">Transmembrane helix</keyword>
<evidence type="ECO:0000256" key="1">
    <source>
        <dbReference type="SAM" id="Phobius"/>
    </source>
</evidence>
<dbReference type="AlphaFoldDB" id="A0A1G9Z5V3"/>
<evidence type="ECO:0000313" key="2">
    <source>
        <dbReference type="EMBL" id="SDN16557.1"/>
    </source>
</evidence>
<keyword evidence="3" id="KW-1185">Reference proteome</keyword>
<feature type="transmembrane region" description="Helical" evidence="1">
    <location>
        <begin position="20"/>
        <end position="39"/>
    </location>
</feature>
<gene>
    <name evidence="2" type="ORF">SAMN05216544_2036</name>
</gene>
<dbReference type="RefSeq" id="WP_074522048.1">
    <property type="nucleotide sequence ID" value="NZ_FNHZ01000007.1"/>
</dbReference>
<name>A0A1G9Z5V3_9FIRM</name>
<reference evidence="3" key="1">
    <citation type="submission" date="2016-10" db="EMBL/GenBank/DDBJ databases">
        <authorList>
            <person name="Varghese N."/>
            <person name="Submissions S."/>
        </authorList>
    </citation>
    <scope>NUCLEOTIDE SEQUENCE [LARGE SCALE GENOMIC DNA]</scope>
    <source>
        <strain evidence="3">M83</strain>
    </source>
</reference>
<dbReference type="EMBL" id="FNHZ01000007">
    <property type="protein sequence ID" value="SDN16557.1"/>
    <property type="molecule type" value="Genomic_DNA"/>
</dbReference>
<accession>A0A1G9Z5V3</accession>
<keyword evidence="1" id="KW-0812">Transmembrane</keyword>
<dbReference type="PRINTS" id="PR00173">
    <property type="entry name" value="EDTRNSPORT"/>
</dbReference>
<keyword evidence="1" id="KW-0472">Membrane</keyword>
<organism evidence="2 3">
    <name type="scientific">Lachnospira pectinoschiza</name>
    <dbReference type="NCBI Taxonomy" id="28052"/>
    <lineage>
        <taxon>Bacteria</taxon>
        <taxon>Bacillati</taxon>
        <taxon>Bacillota</taxon>
        <taxon>Clostridia</taxon>
        <taxon>Lachnospirales</taxon>
        <taxon>Lachnospiraceae</taxon>
        <taxon>Lachnospira</taxon>
    </lineage>
</organism>
<sequence>MFESILSSATSSSFTVNEFLIAELVAIVLGLIIGVAYMVACKNDGYSKNFIVGLSILPTVVAAVILFIGSDVARAFSMAGALTLVRFRSAPGNAKDISVVFLSMATGLGCGLGYIGYAAIFAVIAVILLIILSLSAFAKKPSNKKQLRVTIPENLNYTNAFNDVFEKFVNECRLTRVKTTNMGTMFELTYEMSLKDESKEKKFIDELRTRNGNLNIILGMMPAGNEGSLNG</sequence>
<feature type="transmembrane region" description="Helical" evidence="1">
    <location>
        <begin position="51"/>
        <end position="69"/>
    </location>
</feature>
<evidence type="ECO:0000313" key="3">
    <source>
        <dbReference type="Proteomes" id="UP000187651"/>
    </source>
</evidence>
<feature type="transmembrane region" description="Helical" evidence="1">
    <location>
        <begin position="114"/>
        <end position="138"/>
    </location>
</feature>
<dbReference type="Pfam" id="PF16316">
    <property type="entry name" value="DUF4956"/>
    <property type="match status" value="1"/>
</dbReference>
<protein>
    <recommendedName>
        <fullName evidence="4">DUF4956 domain-containing protein</fullName>
    </recommendedName>
</protein>
<dbReference type="Proteomes" id="UP000187651">
    <property type="component" value="Unassembled WGS sequence"/>
</dbReference>
<dbReference type="OrthoDB" id="9803265at2"/>
<proteinExistence type="predicted"/>
<dbReference type="InterPro" id="IPR032531">
    <property type="entry name" value="DUF4956"/>
</dbReference>